<organism evidence="2 3">
    <name type="scientific">Phialemonium thermophilum</name>
    <dbReference type="NCBI Taxonomy" id="223376"/>
    <lineage>
        <taxon>Eukaryota</taxon>
        <taxon>Fungi</taxon>
        <taxon>Dikarya</taxon>
        <taxon>Ascomycota</taxon>
        <taxon>Pezizomycotina</taxon>
        <taxon>Sordariomycetes</taxon>
        <taxon>Sordariomycetidae</taxon>
        <taxon>Cephalothecales</taxon>
        <taxon>Cephalothecaceae</taxon>
        <taxon>Phialemonium</taxon>
    </lineage>
</organism>
<dbReference type="EMBL" id="JAZHXJ010000292">
    <property type="protein sequence ID" value="KAL1865542.1"/>
    <property type="molecule type" value="Genomic_DNA"/>
</dbReference>
<comment type="caution">
    <text evidence="2">The sequence shown here is derived from an EMBL/GenBank/DDBJ whole genome shotgun (WGS) entry which is preliminary data.</text>
</comment>
<evidence type="ECO:0000256" key="1">
    <source>
        <dbReference type="SAM" id="MobiDB-lite"/>
    </source>
</evidence>
<gene>
    <name evidence="2" type="ORF">VTK73DRAFT_5208</name>
</gene>
<evidence type="ECO:0000313" key="3">
    <source>
        <dbReference type="Proteomes" id="UP001586593"/>
    </source>
</evidence>
<dbReference type="Proteomes" id="UP001586593">
    <property type="component" value="Unassembled WGS sequence"/>
</dbReference>
<protein>
    <submittedName>
        <fullName evidence="2">Uncharacterized protein</fullName>
    </submittedName>
</protein>
<keyword evidence="3" id="KW-1185">Reference proteome</keyword>
<proteinExistence type="predicted"/>
<accession>A0ABR3WQ29</accession>
<sequence length="281" mass="31038">MTVLHKAAASPDDAAALANRTNLVAELVRRWLLSPHAQIGANGRRVLGDLLDVDCPLPPPPESSPVVQMQMVRRRATGHGAIWRLLFRDRDMYRLLIDIVSGRHRETGGEGNDKGGQRSHQLSLAQGRLLDILPRLAALDFATVSSSDFPAGTPVHATNGGGVHSPSDGQAGDVVSGGSRHDGLLQFAALRMIDKRDMIMHLTLIEFFEGFLSLMRVTEHTPYKLETIRALLREATADDERLRAALDTLPDRTVPEEAEELRSWLQEVLPRRPVQLVGHRF</sequence>
<evidence type="ECO:0000313" key="2">
    <source>
        <dbReference type="EMBL" id="KAL1865542.1"/>
    </source>
</evidence>
<reference evidence="2 3" key="1">
    <citation type="journal article" date="2024" name="Commun. Biol.">
        <title>Comparative genomic analysis of thermophilic fungi reveals convergent evolutionary adaptations and gene losses.</title>
        <authorList>
            <person name="Steindorff A.S."/>
            <person name="Aguilar-Pontes M.V."/>
            <person name="Robinson A.J."/>
            <person name="Andreopoulos B."/>
            <person name="LaButti K."/>
            <person name="Kuo A."/>
            <person name="Mondo S."/>
            <person name="Riley R."/>
            <person name="Otillar R."/>
            <person name="Haridas S."/>
            <person name="Lipzen A."/>
            <person name="Grimwood J."/>
            <person name="Schmutz J."/>
            <person name="Clum A."/>
            <person name="Reid I.D."/>
            <person name="Moisan M.C."/>
            <person name="Butler G."/>
            <person name="Nguyen T.T.M."/>
            <person name="Dewar K."/>
            <person name="Conant G."/>
            <person name="Drula E."/>
            <person name="Henrissat B."/>
            <person name="Hansel C."/>
            <person name="Singer S."/>
            <person name="Hutchinson M.I."/>
            <person name="de Vries R.P."/>
            <person name="Natvig D.O."/>
            <person name="Powell A.J."/>
            <person name="Tsang A."/>
            <person name="Grigoriev I.V."/>
        </authorList>
    </citation>
    <scope>NUCLEOTIDE SEQUENCE [LARGE SCALE GENOMIC DNA]</scope>
    <source>
        <strain evidence="2 3">ATCC 24622</strain>
    </source>
</reference>
<name>A0ABR3WQ29_9PEZI</name>
<feature type="region of interest" description="Disordered" evidence="1">
    <location>
        <begin position="152"/>
        <end position="177"/>
    </location>
</feature>